<dbReference type="NCBIfam" id="TIGR01850">
    <property type="entry name" value="argC"/>
    <property type="match status" value="1"/>
</dbReference>
<accession>A0A1Q4VAW9</accession>
<dbReference type="GO" id="GO:0005737">
    <property type="term" value="C:cytoplasm"/>
    <property type="evidence" value="ECO:0007669"/>
    <property type="project" value="UniProtKB-SubCell"/>
</dbReference>
<dbReference type="EC" id="1.2.1.38" evidence="4"/>
<dbReference type="Gene3D" id="3.30.360.10">
    <property type="entry name" value="Dihydrodipicolinate Reductase, domain 2"/>
    <property type="match status" value="1"/>
</dbReference>
<dbReference type="Gene3D" id="3.40.50.720">
    <property type="entry name" value="NAD(P)-binding Rossmann-like Domain"/>
    <property type="match status" value="1"/>
</dbReference>
<keyword evidence="2 4" id="KW-0521">NADP</keyword>
<dbReference type="SMART" id="SM00859">
    <property type="entry name" value="Semialdhyde_dh"/>
    <property type="match status" value="1"/>
</dbReference>
<feature type="active site" evidence="4 5">
    <location>
        <position position="158"/>
    </location>
</feature>
<dbReference type="InterPro" id="IPR036291">
    <property type="entry name" value="NAD(P)-bd_dom_sf"/>
</dbReference>
<evidence type="ECO:0000256" key="2">
    <source>
        <dbReference type="ARBA" id="ARBA00022857"/>
    </source>
</evidence>
<feature type="domain" description="Semialdehyde dehydrogenase NAD-binding" evidence="6">
    <location>
        <begin position="9"/>
        <end position="150"/>
    </location>
</feature>
<dbReference type="STRING" id="1048205.AB852_11885"/>
<dbReference type="PANTHER" id="PTHR32338:SF11">
    <property type="entry name" value="[LYSW]-L-2-AMINOADIPATE_[LYSW]-L-GLUTAMATE PHOSPHATE REDUCTASE-RELATED"/>
    <property type="match status" value="1"/>
</dbReference>
<dbReference type="EMBL" id="LFBV01000002">
    <property type="protein sequence ID" value="OKH94850.1"/>
    <property type="molecule type" value="Genomic_DNA"/>
</dbReference>
<dbReference type="UniPathway" id="UPA00068">
    <property type="reaction ID" value="UER00108"/>
</dbReference>
<dbReference type="AlphaFoldDB" id="A0A1Q4VAW9"/>
<dbReference type="GO" id="GO:0006526">
    <property type="term" value="P:L-arginine biosynthetic process"/>
    <property type="evidence" value="ECO:0007669"/>
    <property type="project" value="UniProtKB-UniRule"/>
</dbReference>
<dbReference type="SUPFAM" id="SSF51735">
    <property type="entry name" value="NAD(P)-binding Rossmann-fold domains"/>
    <property type="match status" value="1"/>
</dbReference>
<dbReference type="InterPro" id="IPR050085">
    <property type="entry name" value="AGPR"/>
</dbReference>
<keyword evidence="1 4" id="KW-0028">Amino-acid biosynthesis</keyword>
<protein>
    <recommendedName>
        <fullName evidence="4">N-acetyl-gamma-glutamyl-phosphate reductase</fullName>
        <shortName evidence="4">AGPR</shortName>
        <ecNumber evidence="4">1.2.1.38</ecNumber>
    </recommendedName>
    <alternativeName>
        <fullName evidence="4">N-acetyl-glutamate semialdehyde dehydrogenase</fullName>
        <shortName evidence="4">NAGSA dehydrogenase</shortName>
    </alternativeName>
</protein>
<sequence>MTGGAPPVRVGIIGASGLAGGDLIRLVVQHPRLRLTFLGGSSSVGRRPSELHPGLRQDLGVSVEAVPDDPDVLAERCDVVFLSTPAPASAELAARLADRVPCVIDLSGAFRIRTPALHDRWYPKVSRSPELAERFVYGVPELIGERLAGAPLISLPGCYATAITLGLAPLVLGLGLELRTVVVDGKSGSSGGGLQLRTPDLHPFRSGAIAPYAPTGHRHAAEVGDFLERAEPGRIASLSMSAYGVSHVRGLLTSSYVFTDGDTPDARTLHRAYLRFYKGHRFVRVRRHTETLIPVPDPQAVLGSNYCDIAVEHDPDGDRIVVLAALDNLVKGAAGQAVQALNIRFGLPEEEGLTMQPVMPA</sequence>
<comment type="catalytic activity">
    <reaction evidence="4">
        <text>N-acetyl-L-glutamate 5-semialdehyde + phosphate + NADP(+) = N-acetyl-L-glutamyl 5-phosphate + NADPH + H(+)</text>
        <dbReference type="Rhea" id="RHEA:21588"/>
        <dbReference type="ChEBI" id="CHEBI:15378"/>
        <dbReference type="ChEBI" id="CHEBI:29123"/>
        <dbReference type="ChEBI" id="CHEBI:43474"/>
        <dbReference type="ChEBI" id="CHEBI:57783"/>
        <dbReference type="ChEBI" id="CHEBI:57936"/>
        <dbReference type="ChEBI" id="CHEBI:58349"/>
        <dbReference type="EC" id="1.2.1.38"/>
    </reaction>
</comment>
<keyword evidence="4" id="KW-0963">Cytoplasm</keyword>
<dbReference type="PANTHER" id="PTHR32338">
    <property type="entry name" value="N-ACETYL-GAMMA-GLUTAMYL-PHOSPHATE REDUCTASE, CHLOROPLASTIC-RELATED-RELATED"/>
    <property type="match status" value="1"/>
</dbReference>
<dbReference type="PROSITE" id="PS01224">
    <property type="entry name" value="ARGC"/>
    <property type="match status" value="1"/>
</dbReference>
<dbReference type="GO" id="GO:0070401">
    <property type="term" value="F:NADP+ binding"/>
    <property type="evidence" value="ECO:0007669"/>
    <property type="project" value="InterPro"/>
</dbReference>
<dbReference type="InterPro" id="IPR023013">
    <property type="entry name" value="AGPR_AS"/>
</dbReference>
<keyword evidence="3 4" id="KW-0560">Oxidoreductase</keyword>
<evidence type="ECO:0000313" key="7">
    <source>
        <dbReference type="EMBL" id="OKH94850.1"/>
    </source>
</evidence>
<reference evidence="7 8" key="1">
    <citation type="submission" date="2015-06" db="EMBL/GenBank/DDBJ databases">
        <title>Cloning and characterization of the uncialamcin biosynthetic gene cluster.</title>
        <authorList>
            <person name="Yan X."/>
            <person name="Huang T."/>
            <person name="Ge H."/>
            <person name="Shen B."/>
        </authorList>
    </citation>
    <scope>NUCLEOTIDE SEQUENCE [LARGE SCALE GENOMIC DNA]</scope>
    <source>
        <strain evidence="7 8">DCA2648</strain>
    </source>
</reference>
<comment type="caution">
    <text evidence="7">The sequence shown here is derived from an EMBL/GenBank/DDBJ whole genome shotgun (WGS) entry which is preliminary data.</text>
</comment>
<keyword evidence="8" id="KW-1185">Reference proteome</keyword>
<comment type="pathway">
    <text evidence="4">Amino-acid biosynthesis; L-arginine biosynthesis; N(2)-acetyl-L-ornithine from L-glutamate: step 3/4.</text>
</comment>
<dbReference type="GO" id="GO:0003942">
    <property type="term" value="F:N-acetyl-gamma-glutamyl-phosphate reductase activity"/>
    <property type="evidence" value="ECO:0007669"/>
    <property type="project" value="UniProtKB-UniRule"/>
</dbReference>
<evidence type="ECO:0000256" key="5">
    <source>
        <dbReference type="PROSITE-ProRule" id="PRU10010"/>
    </source>
</evidence>
<evidence type="ECO:0000259" key="6">
    <source>
        <dbReference type="SMART" id="SM00859"/>
    </source>
</evidence>
<gene>
    <name evidence="4" type="primary">argC</name>
    <name evidence="7" type="ORF">AB852_11885</name>
</gene>
<organism evidence="7 8">
    <name type="scientific">Streptomyces uncialis</name>
    <dbReference type="NCBI Taxonomy" id="1048205"/>
    <lineage>
        <taxon>Bacteria</taxon>
        <taxon>Bacillati</taxon>
        <taxon>Actinomycetota</taxon>
        <taxon>Actinomycetes</taxon>
        <taxon>Kitasatosporales</taxon>
        <taxon>Streptomycetaceae</taxon>
        <taxon>Streptomyces</taxon>
    </lineage>
</organism>
<dbReference type="InterPro" id="IPR058924">
    <property type="entry name" value="AGPR_dimerisation_dom"/>
</dbReference>
<dbReference type="SUPFAM" id="SSF55347">
    <property type="entry name" value="Glyceraldehyde-3-phosphate dehydrogenase-like, C-terminal domain"/>
    <property type="match status" value="1"/>
</dbReference>
<dbReference type="GO" id="GO:0051287">
    <property type="term" value="F:NAD binding"/>
    <property type="evidence" value="ECO:0007669"/>
    <property type="project" value="InterPro"/>
</dbReference>
<dbReference type="InterPro" id="IPR000706">
    <property type="entry name" value="AGPR_type-1"/>
</dbReference>
<comment type="function">
    <text evidence="4">Catalyzes the NADPH-dependent reduction of N-acetyl-5-glutamyl phosphate to yield N-acetyl-L-glutamate 5-semialdehyde.</text>
</comment>
<dbReference type="InterPro" id="IPR000534">
    <property type="entry name" value="Semialdehyde_DH_NAD-bd"/>
</dbReference>
<comment type="similarity">
    <text evidence="4">Belongs to the NAGSA dehydrogenase family. Type 1 subfamily.</text>
</comment>
<comment type="subcellular location">
    <subcellularLocation>
        <location evidence="4">Cytoplasm</location>
    </subcellularLocation>
</comment>
<evidence type="ECO:0000256" key="3">
    <source>
        <dbReference type="ARBA" id="ARBA00023002"/>
    </source>
</evidence>
<dbReference type="HAMAP" id="MF_00150">
    <property type="entry name" value="ArgC_type1"/>
    <property type="match status" value="1"/>
</dbReference>
<evidence type="ECO:0000313" key="8">
    <source>
        <dbReference type="Proteomes" id="UP000186455"/>
    </source>
</evidence>
<dbReference type="Pfam" id="PF22698">
    <property type="entry name" value="Semialdhyde_dhC_1"/>
    <property type="match status" value="1"/>
</dbReference>
<evidence type="ECO:0000256" key="1">
    <source>
        <dbReference type="ARBA" id="ARBA00022605"/>
    </source>
</evidence>
<name>A0A1Q4VAW9_9ACTN</name>
<keyword evidence="4" id="KW-0055">Arginine biosynthesis</keyword>
<dbReference type="RefSeq" id="WP_073786896.1">
    <property type="nucleotide sequence ID" value="NZ_JBITDR010000001.1"/>
</dbReference>
<proteinExistence type="inferred from homology"/>
<dbReference type="Pfam" id="PF01118">
    <property type="entry name" value="Semialdhyde_dh"/>
    <property type="match status" value="1"/>
</dbReference>
<dbReference type="Proteomes" id="UP000186455">
    <property type="component" value="Unassembled WGS sequence"/>
</dbReference>
<dbReference type="CDD" id="cd17895">
    <property type="entry name" value="AGPR_1_N"/>
    <property type="match status" value="1"/>
</dbReference>
<evidence type="ECO:0000256" key="4">
    <source>
        <dbReference type="HAMAP-Rule" id="MF_00150"/>
    </source>
</evidence>